<dbReference type="EMBL" id="CAJVPQ010015822">
    <property type="protein sequence ID" value="CAG8743791.1"/>
    <property type="molecule type" value="Genomic_DNA"/>
</dbReference>
<dbReference type="AlphaFoldDB" id="A0A9N9IQH5"/>
<reference evidence="1" key="1">
    <citation type="submission" date="2021-06" db="EMBL/GenBank/DDBJ databases">
        <authorList>
            <person name="Kallberg Y."/>
            <person name="Tangrot J."/>
            <person name="Rosling A."/>
        </authorList>
    </citation>
    <scope>NUCLEOTIDE SEQUENCE</scope>
    <source>
        <strain evidence="1">UK204</strain>
    </source>
</reference>
<keyword evidence="2" id="KW-1185">Reference proteome</keyword>
<proteinExistence type="predicted"/>
<sequence length="61" mass="6449">AAESNYKAVATTVTAATIYKAVATTIAAVTIYEATTAAESRYARAGLRHSRVARSECRSLI</sequence>
<organism evidence="1 2">
    <name type="scientific">Funneliformis caledonium</name>
    <dbReference type="NCBI Taxonomy" id="1117310"/>
    <lineage>
        <taxon>Eukaryota</taxon>
        <taxon>Fungi</taxon>
        <taxon>Fungi incertae sedis</taxon>
        <taxon>Mucoromycota</taxon>
        <taxon>Glomeromycotina</taxon>
        <taxon>Glomeromycetes</taxon>
        <taxon>Glomerales</taxon>
        <taxon>Glomeraceae</taxon>
        <taxon>Funneliformis</taxon>
    </lineage>
</organism>
<dbReference type="Proteomes" id="UP000789570">
    <property type="component" value="Unassembled WGS sequence"/>
</dbReference>
<protein>
    <submittedName>
        <fullName evidence="1">16742_t:CDS:1</fullName>
    </submittedName>
</protein>
<accession>A0A9N9IQH5</accession>
<name>A0A9N9IQH5_9GLOM</name>
<evidence type="ECO:0000313" key="2">
    <source>
        <dbReference type="Proteomes" id="UP000789570"/>
    </source>
</evidence>
<evidence type="ECO:0000313" key="1">
    <source>
        <dbReference type="EMBL" id="CAG8743791.1"/>
    </source>
</evidence>
<gene>
    <name evidence="1" type="ORF">FCALED_LOCUS15811</name>
</gene>
<comment type="caution">
    <text evidence="1">The sequence shown here is derived from an EMBL/GenBank/DDBJ whole genome shotgun (WGS) entry which is preliminary data.</text>
</comment>
<feature type="non-terminal residue" evidence="1">
    <location>
        <position position="1"/>
    </location>
</feature>